<accession>A0A4P9WAZ0</accession>
<dbReference type="Gene3D" id="3.40.850.10">
    <property type="entry name" value="Kinesin motor domain"/>
    <property type="match status" value="1"/>
</dbReference>
<comment type="caution">
    <text evidence="1">Lacks conserved residue(s) required for the propagation of feature annotation.</text>
</comment>
<dbReference type="Pfam" id="PF00225">
    <property type="entry name" value="Kinesin"/>
    <property type="match status" value="1"/>
</dbReference>
<dbReference type="GO" id="GO:0008017">
    <property type="term" value="F:microtubule binding"/>
    <property type="evidence" value="ECO:0007669"/>
    <property type="project" value="InterPro"/>
</dbReference>
<feature type="domain" description="Kinesin motor" evidence="3">
    <location>
        <begin position="1"/>
        <end position="76"/>
    </location>
</feature>
<reference evidence="5" key="1">
    <citation type="journal article" date="2018" name="Nat. Microbiol.">
        <title>Leveraging single-cell genomics to expand the fungal tree of life.</title>
        <authorList>
            <person name="Ahrendt S.R."/>
            <person name="Quandt C.A."/>
            <person name="Ciobanu D."/>
            <person name="Clum A."/>
            <person name="Salamov A."/>
            <person name="Andreopoulos B."/>
            <person name="Cheng J.F."/>
            <person name="Woyke T."/>
            <person name="Pelin A."/>
            <person name="Henrissat B."/>
            <person name="Reynolds N.K."/>
            <person name="Benny G.L."/>
            <person name="Smith M.E."/>
            <person name="James T.Y."/>
            <person name="Grigoriev I.V."/>
        </authorList>
    </citation>
    <scope>NUCLEOTIDE SEQUENCE [LARGE SCALE GENOMIC DNA]</scope>
</reference>
<protein>
    <recommendedName>
        <fullName evidence="3">Kinesin motor domain-containing protein</fullName>
    </recommendedName>
</protein>
<dbReference type="Proteomes" id="UP000269721">
    <property type="component" value="Unassembled WGS sequence"/>
</dbReference>
<gene>
    <name evidence="4" type="ORF">BDK51DRAFT_52480</name>
</gene>
<keyword evidence="5" id="KW-1185">Reference proteome</keyword>
<proteinExistence type="inferred from homology"/>
<dbReference type="GO" id="GO:0007018">
    <property type="term" value="P:microtubule-based movement"/>
    <property type="evidence" value="ECO:0007669"/>
    <property type="project" value="InterPro"/>
</dbReference>
<name>A0A4P9WAZ0_9FUNG</name>
<evidence type="ECO:0000259" key="3">
    <source>
        <dbReference type="PROSITE" id="PS50067"/>
    </source>
</evidence>
<dbReference type="EMBL" id="KZ995978">
    <property type="protein sequence ID" value="RKO89634.1"/>
    <property type="molecule type" value="Genomic_DNA"/>
</dbReference>
<comment type="similarity">
    <text evidence="1">Belongs to the TRAFAC class myosin-kinesin ATPase superfamily. Kinesin family.</text>
</comment>
<dbReference type="GO" id="GO:0003777">
    <property type="term" value="F:microtubule motor activity"/>
    <property type="evidence" value="ECO:0007669"/>
    <property type="project" value="InterPro"/>
</dbReference>
<dbReference type="InterPro" id="IPR036961">
    <property type="entry name" value="Kinesin_motor_dom_sf"/>
</dbReference>
<evidence type="ECO:0000256" key="1">
    <source>
        <dbReference type="PROSITE-ProRule" id="PRU00283"/>
    </source>
</evidence>
<evidence type="ECO:0000313" key="5">
    <source>
        <dbReference type="Proteomes" id="UP000269721"/>
    </source>
</evidence>
<organism evidence="4 5">
    <name type="scientific">Blyttiomyces helicus</name>
    <dbReference type="NCBI Taxonomy" id="388810"/>
    <lineage>
        <taxon>Eukaryota</taxon>
        <taxon>Fungi</taxon>
        <taxon>Fungi incertae sedis</taxon>
        <taxon>Chytridiomycota</taxon>
        <taxon>Chytridiomycota incertae sedis</taxon>
        <taxon>Chytridiomycetes</taxon>
        <taxon>Chytridiomycetes incertae sedis</taxon>
        <taxon>Blyttiomyces</taxon>
    </lineage>
</organism>
<dbReference type="AlphaFoldDB" id="A0A4P9WAZ0"/>
<evidence type="ECO:0000256" key="2">
    <source>
        <dbReference type="SAM" id="MobiDB-lite"/>
    </source>
</evidence>
<dbReference type="InterPro" id="IPR001752">
    <property type="entry name" value="Kinesin_motor_dom"/>
</dbReference>
<dbReference type="GO" id="GO:0005524">
    <property type="term" value="F:ATP binding"/>
    <property type="evidence" value="ECO:0007669"/>
    <property type="project" value="InterPro"/>
</dbReference>
<evidence type="ECO:0000313" key="4">
    <source>
        <dbReference type="EMBL" id="RKO89634.1"/>
    </source>
</evidence>
<dbReference type="PROSITE" id="PS50067">
    <property type="entry name" value="KINESIN_MOTOR_2"/>
    <property type="match status" value="1"/>
</dbReference>
<dbReference type="InterPro" id="IPR027417">
    <property type="entry name" value="P-loop_NTPase"/>
</dbReference>
<dbReference type="SUPFAM" id="SSF52540">
    <property type="entry name" value="P-loop containing nucleoside triphosphate hydrolases"/>
    <property type="match status" value="1"/>
</dbReference>
<feature type="region of interest" description="Disordered" evidence="2">
    <location>
        <begin position="1"/>
        <end position="20"/>
    </location>
</feature>
<sequence length="76" mass="8388">MDAHTLSDSSPTLDRQNPGLTTRSVDFVFDHIKKNGLDAVVHVSFVEVYNDQAFDLLGLNSVARDGGARTRTWPSK</sequence>